<protein>
    <submittedName>
        <fullName evidence="1">Uncharacterized protein</fullName>
    </submittedName>
</protein>
<evidence type="ECO:0000313" key="2">
    <source>
        <dbReference type="Proteomes" id="UP000015105"/>
    </source>
</evidence>
<organism evidence="1 2">
    <name type="scientific">Aegilops tauschii subsp. strangulata</name>
    <name type="common">Goatgrass</name>
    <dbReference type="NCBI Taxonomy" id="200361"/>
    <lineage>
        <taxon>Eukaryota</taxon>
        <taxon>Viridiplantae</taxon>
        <taxon>Streptophyta</taxon>
        <taxon>Embryophyta</taxon>
        <taxon>Tracheophyta</taxon>
        <taxon>Spermatophyta</taxon>
        <taxon>Magnoliopsida</taxon>
        <taxon>Liliopsida</taxon>
        <taxon>Poales</taxon>
        <taxon>Poaceae</taxon>
        <taxon>BOP clade</taxon>
        <taxon>Pooideae</taxon>
        <taxon>Triticodae</taxon>
        <taxon>Triticeae</taxon>
        <taxon>Triticinae</taxon>
        <taxon>Aegilops</taxon>
    </lineage>
</organism>
<proteinExistence type="predicted"/>
<reference evidence="1" key="5">
    <citation type="journal article" date="2021" name="G3 (Bethesda)">
        <title>Aegilops tauschii genome assembly Aet v5.0 features greater sequence contiguity and improved annotation.</title>
        <authorList>
            <person name="Wang L."/>
            <person name="Zhu T."/>
            <person name="Rodriguez J.C."/>
            <person name="Deal K.R."/>
            <person name="Dubcovsky J."/>
            <person name="McGuire P.E."/>
            <person name="Lux T."/>
            <person name="Spannagl M."/>
            <person name="Mayer K.F.X."/>
            <person name="Baldrich P."/>
            <person name="Meyers B.C."/>
            <person name="Huo N."/>
            <person name="Gu Y.Q."/>
            <person name="Zhou H."/>
            <person name="Devos K.M."/>
            <person name="Bennetzen J.L."/>
            <person name="Unver T."/>
            <person name="Budak H."/>
            <person name="Gulick P.J."/>
            <person name="Galiba G."/>
            <person name="Kalapos B."/>
            <person name="Nelson D.R."/>
            <person name="Li P."/>
            <person name="You F.M."/>
            <person name="Luo M.C."/>
            <person name="Dvorak J."/>
        </authorList>
    </citation>
    <scope>NUCLEOTIDE SEQUENCE [LARGE SCALE GENOMIC DNA]</scope>
    <source>
        <strain evidence="1">cv. AL8/78</strain>
    </source>
</reference>
<evidence type="ECO:0000313" key="1">
    <source>
        <dbReference type="EnsemblPlants" id="AET1Gv20630600.6"/>
    </source>
</evidence>
<dbReference type="EnsemblPlants" id="AET1Gv20630600.6">
    <property type="protein sequence ID" value="AET1Gv20630600.6"/>
    <property type="gene ID" value="AET1Gv20630600"/>
</dbReference>
<dbReference type="PANTHER" id="PTHR12225:SF0">
    <property type="entry name" value="PROTEASOMAL UBIQUITIN RECEPTOR ADRM1"/>
    <property type="match status" value="1"/>
</dbReference>
<dbReference type="Gramene" id="AET1Gv20630600.6">
    <property type="protein sequence ID" value="AET1Gv20630600.6"/>
    <property type="gene ID" value="AET1Gv20630600"/>
</dbReference>
<dbReference type="AlphaFoldDB" id="A0A452Z4G7"/>
<reference evidence="1" key="4">
    <citation type="submission" date="2019-03" db="UniProtKB">
        <authorList>
            <consortium name="EnsemblPlants"/>
        </authorList>
    </citation>
    <scope>IDENTIFICATION</scope>
</reference>
<dbReference type="GO" id="GO:0005634">
    <property type="term" value="C:nucleus"/>
    <property type="evidence" value="ECO:0007669"/>
    <property type="project" value="InterPro"/>
</dbReference>
<name>A0A452Z4G7_AEGTS</name>
<sequence>MQETNADGDSQICRQVNAYINRPLDGDAISIEAEMSHEDTADDDISSRAGNLVDQSMTADMAGEVTSAAGPVRLADLQRILSSIQPSDATADPDAGKWHSESMCFCLWPAFCFIMLACW</sequence>
<reference evidence="1" key="3">
    <citation type="journal article" date="2017" name="Nature">
        <title>Genome sequence of the progenitor of the wheat D genome Aegilops tauschii.</title>
        <authorList>
            <person name="Luo M.C."/>
            <person name="Gu Y.Q."/>
            <person name="Puiu D."/>
            <person name="Wang H."/>
            <person name="Twardziok S.O."/>
            <person name="Deal K.R."/>
            <person name="Huo N."/>
            <person name="Zhu T."/>
            <person name="Wang L."/>
            <person name="Wang Y."/>
            <person name="McGuire P.E."/>
            <person name="Liu S."/>
            <person name="Long H."/>
            <person name="Ramasamy R.K."/>
            <person name="Rodriguez J.C."/>
            <person name="Van S.L."/>
            <person name="Yuan L."/>
            <person name="Wang Z."/>
            <person name="Xia Z."/>
            <person name="Xiao L."/>
            <person name="Anderson O.D."/>
            <person name="Ouyang S."/>
            <person name="Liang Y."/>
            <person name="Zimin A.V."/>
            <person name="Pertea G."/>
            <person name="Qi P."/>
            <person name="Bennetzen J.L."/>
            <person name="Dai X."/>
            <person name="Dawson M.W."/>
            <person name="Muller H.G."/>
            <person name="Kugler K."/>
            <person name="Rivarola-Duarte L."/>
            <person name="Spannagl M."/>
            <person name="Mayer K.F.X."/>
            <person name="Lu F.H."/>
            <person name="Bevan M.W."/>
            <person name="Leroy P."/>
            <person name="Li P."/>
            <person name="You F.M."/>
            <person name="Sun Q."/>
            <person name="Liu Z."/>
            <person name="Lyons E."/>
            <person name="Wicker T."/>
            <person name="Salzberg S.L."/>
            <person name="Devos K.M."/>
            <person name="Dvorak J."/>
        </authorList>
    </citation>
    <scope>NUCLEOTIDE SEQUENCE [LARGE SCALE GENOMIC DNA]</scope>
    <source>
        <strain evidence="1">cv. AL8/78</strain>
    </source>
</reference>
<dbReference type="GO" id="GO:0061133">
    <property type="term" value="F:endopeptidase activator activity"/>
    <property type="evidence" value="ECO:0007669"/>
    <property type="project" value="TreeGrafter"/>
</dbReference>
<dbReference type="GO" id="GO:0005737">
    <property type="term" value="C:cytoplasm"/>
    <property type="evidence" value="ECO:0007669"/>
    <property type="project" value="InterPro"/>
</dbReference>
<dbReference type="Proteomes" id="UP000015105">
    <property type="component" value="Chromosome 1D"/>
</dbReference>
<dbReference type="InterPro" id="IPR006773">
    <property type="entry name" value="Rpn13/ADRM1"/>
</dbReference>
<dbReference type="GO" id="GO:0070628">
    <property type="term" value="F:proteasome binding"/>
    <property type="evidence" value="ECO:0007669"/>
    <property type="project" value="TreeGrafter"/>
</dbReference>
<reference evidence="2" key="1">
    <citation type="journal article" date="2014" name="Science">
        <title>Ancient hybridizations among the ancestral genomes of bread wheat.</title>
        <authorList>
            <consortium name="International Wheat Genome Sequencing Consortium,"/>
            <person name="Marcussen T."/>
            <person name="Sandve S.R."/>
            <person name="Heier L."/>
            <person name="Spannagl M."/>
            <person name="Pfeifer M."/>
            <person name="Jakobsen K.S."/>
            <person name="Wulff B.B."/>
            <person name="Steuernagel B."/>
            <person name="Mayer K.F."/>
            <person name="Olsen O.A."/>
        </authorList>
    </citation>
    <scope>NUCLEOTIDE SEQUENCE [LARGE SCALE GENOMIC DNA]</scope>
    <source>
        <strain evidence="2">cv. AL8/78</strain>
    </source>
</reference>
<dbReference type="PANTHER" id="PTHR12225">
    <property type="entry name" value="ADHESION REGULATING MOLECULE 1 110 KDA CELL MEMBRANE GLYCOPROTEIN"/>
    <property type="match status" value="1"/>
</dbReference>
<dbReference type="GO" id="GO:0008541">
    <property type="term" value="C:proteasome regulatory particle, lid subcomplex"/>
    <property type="evidence" value="ECO:0007669"/>
    <property type="project" value="TreeGrafter"/>
</dbReference>
<reference evidence="2" key="2">
    <citation type="journal article" date="2017" name="Nat. Plants">
        <title>The Aegilops tauschii genome reveals multiple impacts of transposons.</title>
        <authorList>
            <person name="Zhao G."/>
            <person name="Zou C."/>
            <person name="Li K."/>
            <person name="Wang K."/>
            <person name="Li T."/>
            <person name="Gao L."/>
            <person name="Zhang X."/>
            <person name="Wang H."/>
            <person name="Yang Z."/>
            <person name="Liu X."/>
            <person name="Jiang W."/>
            <person name="Mao L."/>
            <person name="Kong X."/>
            <person name="Jiao Y."/>
            <person name="Jia J."/>
        </authorList>
    </citation>
    <scope>NUCLEOTIDE SEQUENCE [LARGE SCALE GENOMIC DNA]</scope>
    <source>
        <strain evidence="2">cv. AL8/78</strain>
    </source>
</reference>
<accession>A0A452Z4G7</accession>
<keyword evidence="2" id="KW-1185">Reference proteome</keyword>